<sequence length="221" mass="25134">MPRLRNKEDAAPSDDYEFIKTIAQQLQEYHSEKAMKQRRKEELEERIRLEDCVDYDDDDDDADELTITRQREDSTLDSEPNFSWLPEELLNEPDKENVDEVTQCNDMDDISPAQSNEESVQLSTSSGGDGDDLGGNNKNACQTEPKHTYSNTFYGGQGMTRYPYATYPGLYGTNAPINSQHRRGRDGKTHGRMREHFHDSFTGSSSRSLATNENEISESSS</sequence>
<feature type="compositionally biased region" description="Polar residues" evidence="1">
    <location>
        <begin position="136"/>
        <end position="154"/>
    </location>
</feature>
<keyword evidence="3" id="KW-1185">Reference proteome</keyword>
<dbReference type="AlphaFoldDB" id="A0A9D3U7K4"/>
<dbReference type="EMBL" id="JAIQCV010000013">
    <property type="protein sequence ID" value="KAH1031436.1"/>
    <property type="molecule type" value="Genomic_DNA"/>
</dbReference>
<dbReference type="OrthoDB" id="1001231at2759"/>
<proteinExistence type="predicted"/>
<feature type="compositionally biased region" description="Basic and acidic residues" evidence="1">
    <location>
        <begin position="186"/>
        <end position="199"/>
    </location>
</feature>
<accession>A0A9D3U7K4</accession>
<protein>
    <submittedName>
        <fullName evidence="2">Uncharacterized protein</fullName>
    </submittedName>
</protein>
<feature type="region of interest" description="Disordered" evidence="1">
    <location>
        <begin position="173"/>
        <end position="221"/>
    </location>
</feature>
<evidence type="ECO:0000256" key="1">
    <source>
        <dbReference type="SAM" id="MobiDB-lite"/>
    </source>
</evidence>
<reference evidence="2 3" key="1">
    <citation type="journal article" date="2021" name="Plant Biotechnol. J.">
        <title>Multi-omics assisted identification of the key and species-specific regulatory components of drought-tolerant mechanisms in Gossypium stocksii.</title>
        <authorList>
            <person name="Yu D."/>
            <person name="Ke L."/>
            <person name="Zhang D."/>
            <person name="Wu Y."/>
            <person name="Sun Y."/>
            <person name="Mei J."/>
            <person name="Sun J."/>
            <person name="Sun Y."/>
        </authorList>
    </citation>
    <scope>NUCLEOTIDE SEQUENCE [LARGE SCALE GENOMIC DNA]</scope>
    <source>
        <strain evidence="3">cv. E1</strain>
        <tissue evidence="2">Leaf</tissue>
    </source>
</reference>
<organism evidence="2 3">
    <name type="scientific">Gossypium stocksii</name>
    <dbReference type="NCBI Taxonomy" id="47602"/>
    <lineage>
        <taxon>Eukaryota</taxon>
        <taxon>Viridiplantae</taxon>
        <taxon>Streptophyta</taxon>
        <taxon>Embryophyta</taxon>
        <taxon>Tracheophyta</taxon>
        <taxon>Spermatophyta</taxon>
        <taxon>Magnoliopsida</taxon>
        <taxon>eudicotyledons</taxon>
        <taxon>Gunneridae</taxon>
        <taxon>Pentapetalae</taxon>
        <taxon>rosids</taxon>
        <taxon>malvids</taxon>
        <taxon>Malvales</taxon>
        <taxon>Malvaceae</taxon>
        <taxon>Malvoideae</taxon>
        <taxon>Gossypium</taxon>
    </lineage>
</organism>
<evidence type="ECO:0000313" key="3">
    <source>
        <dbReference type="Proteomes" id="UP000828251"/>
    </source>
</evidence>
<dbReference type="Proteomes" id="UP000828251">
    <property type="component" value="Unassembled WGS sequence"/>
</dbReference>
<feature type="compositionally biased region" description="Polar residues" evidence="1">
    <location>
        <begin position="112"/>
        <end position="121"/>
    </location>
</feature>
<comment type="caution">
    <text evidence="2">The sequence shown here is derived from an EMBL/GenBank/DDBJ whole genome shotgun (WGS) entry which is preliminary data.</text>
</comment>
<feature type="compositionally biased region" description="Acidic residues" evidence="1">
    <location>
        <begin position="53"/>
        <end position="64"/>
    </location>
</feature>
<feature type="compositionally biased region" description="Polar residues" evidence="1">
    <location>
        <begin position="201"/>
        <end position="221"/>
    </location>
</feature>
<gene>
    <name evidence="2" type="ORF">J1N35_043610</name>
</gene>
<evidence type="ECO:0000313" key="2">
    <source>
        <dbReference type="EMBL" id="KAH1031436.1"/>
    </source>
</evidence>
<name>A0A9D3U7K4_9ROSI</name>
<feature type="region of interest" description="Disordered" evidence="1">
    <location>
        <begin position="53"/>
        <end position="157"/>
    </location>
</feature>